<comment type="caution">
    <text evidence="2">The sequence shown here is derived from an EMBL/GenBank/DDBJ whole genome shotgun (WGS) entry which is preliminary data.</text>
</comment>
<name>A0A6L2L212_TANCI</name>
<reference evidence="2" key="1">
    <citation type="journal article" date="2019" name="Sci. Rep.">
        <title>Draft genome of Tanacetum cinerariifolium, the natural source of mosquito coil.</title>
        <authorList>
            <person name="Yamashiro T."/>
            <person name="Shiraishi A."/>
            <person name="Satake H."/>
            <person name="Nakayama K."/>
        </authorList>
    </citation>
    <scope>NUCLEOTIDE SEQUENCE</scope>
</reference>
<organism evidence="2">
    <name type="scientific">Tanacetum cinerariifolium</name>
    <name type="common">Dalmatian daisy</name>
    <name type="synonym">Chrysanthemum cinerariifolium</name>
    <dbReference type="NCBI Taxonomy" id="118510"/>
    <lineage>
        <taxon>Eukaryota</taxon>
        <taxon>Viridiplantae</taxon>
        <taxon>Streptophyta</taxon>
        <taxon>Embryophyta</taxon>
        <taxon>Tracheophyta</taxon>
        <taxon>Spermatophyta</taxon>
        <taxon>Magnoliopsida</taxon>
        <taxon>eudicotyledons</taxon>
        <taxon>Gunneridae</taxon>
        <taxon>Pentapetalae</taxon>
        <taxon>asterids</taxon>
        <taxon>campanulids</taxon>
        <taxon>Asterales</taxon>
        <taxon>Asteraceae</taxon>
        <taxon>Asteroideae</taxon>
        <taxon>Anthemideae</taxon>
        <taxon>Anthemidinae</taxon>
        <taxon>Tanacetum</taxon>
    </lineage>
</organism>
<protein>
    <recommendedName>
        <fullName evidence="3">Reverse transcriptase domain-containing protein</fullName>
    </recommendedName>
</protein>
<dbReference type="EMBL" id="BKCJ010003545">
    <property type="protein sequence ID" value="GEU55738.1"/>
    <property type="molecule type" value="Genomic_DNA"/>
</dbReference>
<feature type="region of interest" description="Disordered" evidence="1">
    <location>
        <begin position="240"/>
        <end position="263"/>
    </location>
</feature>
<dbReference type="AlphaFoldDB" id="A0A6L2L212"/>
<evidence type="ECO:0000313" key="2">
    <source>
        <dbReference type="EMBL" id="GEU55738.1"/>
    </source>
</evidence>
<evidence type="ECO:0000256" key="1">
    <source>
        <dbReference type="SAM" id="MobiDB-lite"/>
    </source>
</evidence>
<proteinExistence type="predicted"/>
<sequence length="469" mass="52581">IVGSYDQDRDFDNLGLSGFVKQAGGGENGGDTILCPSWGDIMESCSYGYVQLCYEGCRKKIFSWWNIRNVNALSIEEFFPSMGMQIFLIILQDCGKRLFGRLAILFGKKEIHRAALNFVSRSWRHPWDPVLKITPRRASAMADTTPLVTTVTKPAINPGEADTTPRVNIQKFCEEYYEDILPIIIEKVRHDRRKDVHNRLNFGEGPRERIREDSHYSNTRARAIEPERVKVQDRLRYDGQNGFQISPRGRSRARALSASREDRHKDRECFRGTRESYGDSFSHSHCDGSHHHHMKLNRGRRKLANSKNLVYTPTLPSGKSTILSSGPGSSGCSASGMPYSEVNSSRVAVIGKLSVTAKLSCKPEEVATPCAGGYRNLRVNYKPSLVKRNNGARDDSKTSRDAFSNSSFATSSSATSNAVSSKWLRCQRKFWNSSYCPSVLYFDEDENDGLNLALQVSDAIAFSSSSRAK</sequence>
<feature type="compositionally biased region" description="Low complexity" evidence="1">
    <location>
        <begin position="402"/>
        <end position="412"/>
    </location>
</feature>
<feature type="non-terminal residue" evidence="2">
    <location>
        <position position="1"/>
    </location>
</feature>
<feature type="region of interest" description="Disordered" evidence="1">
    <location>
        <begin position="385"/>
        <end position="412"/>
    </location>
</feature>
<gene>
    <name evidence="2" type="ORF">Tci_027716</name>
</gene>
<evidence type="ECO:0008006" key="3">
    <source>
        <dbReference type="Google" id="ProtNLM"/>
    </source>
</evidence>
<accession>A0A6L2L212</accession>
<feature type="compositionally biased region" description="Basic and acidic residues" evidence="1">
    <location>
        <begin position="391"/>
        <end position="400"/>
    </location>
</feature>